<feature type="non-terminal residue" evidence="2">
    <location>
        <position position="173"/>
    </location>
</feature>
<gene>
    <name evidence="2" type="ORF">GMARGA_LOCUS22959</name>
</gene>
<feature type="compositionally biased region" description="Acidic residues" evidence="1">
    <location>
        <begin position="77"/>
        <end position="87"/>
    </location>
</feature>
<reference evidence="2 3" key="1">
    <citation type="submission" date="2021-06" db="EMBL/GenBank/DDBJ databases">
        <authorList>
            <person name="Kallberg Y."/>
            <person name="Tangrot J."/>
            <person name="Rosling A."/>
        </authorList>
    </citation>
    <scope>NUCLEOTIDE SEQUENCE [LARGE SCALE GENOMIC DNA]</scope>
    <source>
        <strain evidence="2 3">120-4 pot B 10/14</strain>
    </source>
</reference>
<feature type="region of interest" description="Disordered" evidence="1">
    <location>
        <begin position="70"/>
        <end position="92"/>
    </location>
</feature>
<feature type="non-terminal residue" evidence="2">
    <location>
        <position position="1"/>
    </location>
</feature>
<dbReference type="Proteomes" id="UP000789901">
    <property type="component" value="Unassembled WGS sequence"/>
</dbReference>
<protein>
    <submittedName>
        <fullName evidence="2">44333_t:CDS:1</fullName>
    </submittedName>
</protein>
<name>A0ABN7VUE1_GIGMA</name>
<feature type="region of interest" description="Disordered" evidence="1">
    <location>
        <begin position="1"/>
        <end position="38"/>
    </location>
</feature>
<dbReference type="EMBL" id="CAJVQB010022782">
    <property type="protein sequence ID" value="CAG8800378.1"/>
    <property type="molecule type" value="Genomic_DNA"/>
</dbReference>
<evidence type="ECO:0000313" key="3">
    <source>
        <dbReference type="Proteomes" id="UP000789901"/>
    </source>
</evidence>
<accession>A0ABN7VUE1</accession>
<feature type="compositionally biased region" description="Basic residues" evidence="1">
    <location>
        <begin position="1"/>
        <end position="14"/>
    </location>
</feature>
<feature type="compositionally biased region" description="Basic and acidic residues" evidence="1">
    <location>
        <begin position="21"/>
        <end position="37"/>
    </location>
</feature>
<comment type="caution">
    <text evidence="2">The sequence shown here is derived from an EMBL/GenBank/DDBJ whole genome shotgun (WGS) entry which is preliminary data.</text>
</comment>
<keyword evidence="3" id="KW-1185">Reference proteome</keyword>
<evidence type="ECO:0000313" key="2">
    <source>
        <dbReference type="EMBL" id="CAG8800378.1"/>
    </source>
</evidence>
<sequence>DQYKLKRKQQKVKQRACASYRQHEREQRCKRNEDQRTKRQKICIKKDIQAIEACVPLLLQYPTEKLVDMTFSKDPNTDSDEDEENENDNNYKFNDDERFTILNSNNRINAVNLRIDYMYCSEQLKNICLYDYIATIHKIKINKKELDKLNRQKLREGHATKVDRFLFKDGEKE</sequence>
<organism evidence="2 3">
    <name type="scientific">Gigaspora margarita</name>
    <dbReference type="NCBI Taxonomy" id="4874"/>
    <lineage>
        <taxon>Eukaryota</taxon>
        <taxon>Fungi</taxon>
        <taxon>Fungi incertae sedis</taxon>
        <taxon>Mucoromycota</taxon>
        <taxon>Glomeromycotina</taxon>
        <taxon>Glomeromycetes</taxon>
        <taxon>Diversisporales</taxon>
        <taxon>Gigasporaceae</taxon>
        <taxon>Gigaspora</taxon>
    </lineage>
</organism>
<evidence type="ECO:0000256" key="1">
    <source>
        <dbReference type="SAM" id="MobiDB-lite"/>
    </source>
</evidence>
<proteinExistence type="predicted"/>